<feature type="region of interest" description="Disordered" evidence="2">
    <location>
        <begin position="182"/>
        <end position="203"/>
    </location>
</feature>
<comment type="caution">
    <text evidence="3">The sequence shown here is derived from an EMBL/GenBank/DDBJ whole genome shotgun (WGS) entry which is preliminary data.</text>
</comment>
<feature type="compositionally biased region" description="Basic residues" evidence="2">
    <location>
        <begin position="1"/>
        <end position="14"/>
    </location>
</feature>
<keyword evidence="1" id="KW-0175">Coiled coil</keyword>
<feature type="compositionally biased region" description="Basic residues" evidence="2">
    <location>
        <begin position="88"/>
        <end position="110"/>
    </location>
</feature>
<dbReference type="AlphaFoldDB" id="A0A9W8EJF4"/>
<proteinExistence type="predicted"/>
<protein>
    <submittedName>
        <fullName evidence="3">Uncharacterized protein</fullName>
    </submittedName>
</protein>
<feature type="compositionally biased region" description="Low complexity" evidence="2">
    <location>
        <begin position="434"/>
        <end position="458"/>
    </location>
</feature>
<accession>A0A9W8EJF4</accession>
<sequence length="487" mass="53008">MVKRNKRKGLRKARTTTAQEEAAIDKTEQPGSPLLVEEQTATRTAQRQDDSGVQRVQTLQRLVTAIRSGDFDTDIENSASEGGEAAKARARQTKPKRRQQPRRRSQRGRAAHGDGASDGDEVDNDAKEQQLKKNEQKLILKFKGTGRSEIAGPRLEDIDWSEFDLDTINAILARREALRRRRRREAGEDVESDEAAAPAKLKRSSLAPAPLHLSAAKRSGSPLDEGEIVEDADVVLASATVAESEVVDEAEEEADTHSVQMEVDVDGNQQLDNELFGDGNEVVPRTPSGTLQLPPRQAAMDLESSEDAVTNAMVEAHSTALLRSLRLGRSNILRTSTEGYHASGLKDMRLILQQELKREEALLKDLRAEIVDKISKLATEEKLLRMVVKHDFELGGDDHEEDVHAPEAVFSGFGEADVMAQQSGEAGQGGNDLSGGELSAEGGSSDSDDSLSGMSSSSSDDEVQDEEVTRGALSRVLTQYLPSAEVD</sequence>
<evidence type="ECO:0000256" key="1">
    <source>
        <dbReference type="SAM" id="Coils"/>
    </source>
</evidence>
<evidence type="ECO:0000256" key="2">
    <source>
        <dbReference type="SAM" id="MobiDB-lite"/>
    </source>
</evidence>
<feature type="region of interest" description="Disordered" evidence="2">
    <location>
        <begin position="423"/>
        <end position="487"/>
    </location>
</feature>
<name>A0A9W8EJF4_9FUNG</name>
<evidence type="ECO:0000313" key="4">
    <source>
        <dbReference type="Proteomes" id="UP001150907"/>
    </source>
</evidence>
<dbReference type="OrthoDB" id="5596221at2759"/>
<feature type="compositionally biased region" description="Basic and acidic residues" evidence="2">
    <location>
        <begin position="124"/>
        <end position="133"/>
    </location>
</feature>
<feature type="coiled-coil region" evidence="1">
    <location>
        <begin position="349"/>
        <end position="376"/>
    </location>
</feature>
<organism evidence="3 4">
    <name type="scientific">Coemansia thaxteri</name>
    <dbReference type="NCBI Taxonomy" id="2663907"/>
    <lineage>
        <taxon>Eukaryota</taxon>
        <taxon>Fungi</taxon>
        <taxon>Fungi incertae sedis</taxon>
        <taxon>Zoopagomycota</taxon>
        <taxon>Kickxellomycotina</taxon>
        <taxon>Kickxellomycetes</taxon>
        <taxon>Kickxellales</taxon>
        <taxon>Kickxellaceae</taxon>
        <taxon>Coemansia</taxon>
    </lineage>
</organism>
<gene>
    <name evidence="3" type="ORF">H4R26_003178</name>
</gene>
<keyword evidence="4" id="KW-1185">Reference proteome</keyword>
<dbReference type="EMBL" id="JANBQF010000236">
    <property type="protein sequence ID" value="KAJ2003243.1"/>
    <property type="molecule type" value="Genomic_DNA"/>
</dbReference>
<evidence type="ECO:0000313" key="3">
    <source>
        <dbReference type="EMBL" id="KAJ2003243.1"/>
    </source>
</evidence>
<reference evidence="3" key="1">
    <citation type="submission" date="2022-07" db="EMBL/GenBank/DDBJ databases">
        <title>Phylogenomic reconstructions and comparative analyses of Kickxellomycotina fungi.</title>
        <authorList>
            <person name="Reynolds N.K."/>
            <person name="Stajich J.E."/>
            <person name="Barry K."/>
            <person name="Grigoriev I.V."/>
            <person name="Crous P."/>
            <person name="Smith M.E."/>
        </authorList>
    </citation>
    <scope>NUCLEOTIDE SEQUENCE</scope>
    <source>
        <strain evidence="3">IMI 214461</strain>
    </source>
</reference>
<dbReference type="Proteomes" id="UP001150907">
    <property type="component" value="Unassembled WGS sequence"/>
</dbReference>
<feature type="region of interest" description="Disordered" evidence="2">
    <location>
        <begin position="1"/>
        <end position="133"/>
    </location>
</feature>